<dbReference type="Gene3D" id="1.20.120.1630">
    <property type="match status" value="1"/>
</dbReference>
<dbReference type="Proteomes" id="UP000078390">
    <property type="component" value="Unassembled WGS sequence"/>
</dbReference>
<reference evidence="6 7" key="1">
    <citation type="submission" date="2016-04" db="EMBL/GenBank/DDBJ databases">
        <title>Genome analysis of Thermosulfurimonas dismutans, the first thermophilic sulfur-disproportionating bacterium of the phylum Thermodesulfobacteria.</title>
        <authorList>
            <person name="Mardanov A.V."/>
            <person name="Beletsky A.V."/>
            <person name="Kadnikov V.V."/>
            <person name="Slobodkin A.I."/>
            <person name="Ravin N.V."/>
        </authorList>
    </citation>
    <scope>NUCLEOTIDE SEQUENCE [LARGE SCALE GENOMIC DNA]</scope>
    <source>
        <strain evidence="6 7">S95</strain>
    </source>
</reference>
<feature type="transmembrane region" description="Helical" evidence="5">
    <location>
        <begin position="6"/>
        <end position="25"/>
    </location>
</feature>
<evidence type="ECO:0000256" key="1">
    <source>
        <dbReference type="ARBA" id="ARBA00004127"/>
    </source>
</evidence>
<protein>
    <submittedName>
        <fullName evidence="6">Uncharacterized protein</fullName>
    </submittedName>
</protein>
<evidence type="ECO:0000256" key="5">
    <source>
        <dbReference type="SAM" id="Phobius"/>
    </source>
</evidence>
<feature type="transmembrane region" description="Helical" evidence="5">
    <location>
        <begin position="70"/>
        <end position="95"/>
    </location>
</feature>
<dbReference type="AlphaFoldDB" id="A0A179D553"/>
<dbReference type="InterPro" id="IPR007318">
    <property type="entry name" value="Phopholipid_MeTrfase"/>
</dbReference>
<keyword evidence="7" id="KW-1185">Reference proteome</keyword>
<evidence type="ECO:0000313" key="6">
    <source>
        <dbReference type="EMBL" id="OAQ21176.1"/>
    </source>
</evidence>
<dbReference type="GO" id="GO:0012505">
    <property type="term" value="C:endomembrane system"/>
    <property type="evidence" value="ECO:0007669"/>
    <property type="project" value="UniProtKB-SubCell"/>
</dbReference>
<dbReference type="RefSeq" id="WP_084270951.1">
    <property type="nucleotide sequence ID" value="NZ_LWLG01000003.1"/>
</dbReference>
<dbReference type="PANTHER" id="PTHR43847">
    <property type="entry name" value="BLL3993 PROTEIN"/>
    <property type="match status" value="1"/>
</dbReference>
<keyword evidence="3 5" id="KW-1133">Transmembrane helix</keyword>
<gene>
    <name evidence="6" type="ORF">TDIS_0828</name>
</gene>
<dbReference type="OrthoDB" id="7210610at2"/>
<evidence type="ECO:0000256" key="2">
    <source>
        <dbReference type="ARBA" id="ARBA00022692"/>
    </source>
</evidence>
<feature type="transmembrane region" description="Helical" evidence="5">
    <location>
        <begin position="131"/>
        <end position="161"/>
    </location>
</feature>
<proteinExistence type="predicted"/>
<evidence type="ECO:0000313" key="7">
    <source>
        <dbReference type="Proteomes" id="UP000078390"/>
    </source>
</evidence>
<name>A0A179D553_9BACT</name>
<dbReference type="PROSITE" id="PS50244">
    <property type="entry name" value="S5A_REDUCTASE"/>
    <property type="match status" value="1"/>
</dbReference>
<comment type="subcellular location">
    <subcellularLocation>
        <location evidence="1">Endomembrane system</location>
        <topology evidence="1">Multi-pass membrane protein</topology>
    </subcellularLocation>
</comment>
<dbReference type="STRING" id="999894.TDIS_0828"/>
<accession>A0A179D553</accession>
<feature type="transmembrane region" description="Helical" evidence="5">
    <location>
        <begin position="37"/>
        <end position="55"/>
    </location>
</feature>
<comment type="caution">
    <text evidence="6">The sequence shown here is derived from an EMBL/GenBank/DDBJ whole genome shotgun (WGS) entry which is preliminary data.</text>
</comment>
<dbReference type="InterPro" id="IPR052527">
    <property type="entry name" value="Metal_cation-efflux_comp"/>
</dbReference>
<sequence length="192" mass="21979">MTFWEAVAASTMAFWPLIPLFWIPLHLFPGLRKRLGLCYYPLIIAIWLALAYLMFTKRAHAFLGRFEPPLLIALLGAVLFLVGLGLQIATALILGRRIIGLPHFKTTSKDLLVTEGPFALSRHPTYLAHTLIFLGAFLLTGYWVVGLVALLDFLVVQLVIIPLEERELLERFGQTYKAYREKTPRFLPRFRR</sequence>
<organism evidence="6 7">
    <name type="scientific">Thermosulfurimonas dismutans</name>
    <dbReference type="NCBI Taxonomy" id="999894"/>
    <lineage>
        <taxon>Bacteria</taxon>
        <taxon>Pseudomonadati</taxon>
        <taxon>Thermodesulfobacteriota</taxon>
        <taxon>Thermodesulfobacteria</taxon>
        <taxon>Thermodesulfobacteriales</taxon>
        <taxon>Thermodesulfobacteriaceae</taxon>
        <taxon>Thermosulfurimonas</taxon>
    </lineage>
</organism>
<evidence type="ECO:0000256" key="4">
    <source>
        <dbReference type="ARBA" id="ARBA00023136"/>
    </source>
</evidence>
<keyword evidence="2 5" id="KW-0812">Transmembrane</keyword>
<keyword evidence="4 5" id="KW-0472">Membrane</keyword>
<dbReference type="Pfam" id="PF04191">
    <property type="entry name" value="PEMT"/>
    <property type="match status" value="1"/>
</dbReference>
<dbReference type="EMBL" id="LWLG01000003">
    <property type="protein sequence ID" value="OAQ21176.1"/>
    <property type="molecule type" value="Genomic_DNA"/>
</dbReference>
<evidence type="ECO:0000256" key="3">
    <source>
        <dbReference type="ARBA" id="ARBA00022989"/>
    </source>
</evidence>
<dbReference type="PANTHER" id="PTHR43847:SF1">
    <property type="entry name" value="BLL3993 PROTEIN"/>
    <property type="match status" value="1"/>
</dbReference>